<proteinExistence type="predicted"/>
<comment type="caution">
    <text evidence="1">The sequence shown here is derived from an EMBL/GenBank/DDBJ whole genome shotgun (WGS) entry which is preliminary data.</text>
</comment>
<gene>
    <name evidence="1" type="ORF">K3G42_018003</name>
</gene>
<evidence type="ECO:0000313" key="2">
    <source>
        <dbReference type="Proteomes" id="UP000827872"/>
    </source>
</evidence>
<protein>
    <submittedName>
        <fullName evidence="1">Uncharacterized protein</fullName>
    </submittedName>
</protein>
<evidence type="ECO:0000313" key="1">
    <source>
        <dbReference type="EMBL" id="KAH8011050.1"/>
    </source>
</evidence>
<name>A0ACB8FVC7_9SAUR</name>
<accession>A0ACB8FVC7</accession>
<dbReference type="EMBL" id="CM037624">
    <property type="protein sequence ID" value="KAH8011050.1"/>
    <property type="molecule type" value="Genomic_DNA"/>
</dbReference>
<reference evidence="1" key="1">
    <citation type="submission" date="2021-08" db="EMBL/GenBank/DDBJ databases">
        <title>The first chromosome-level gecko genome reveals the dynamic sex chromosomes of Neotropical dwarf geckos (Sphaerodactylidae: Sphaerodactylus).</title>
        <authorList>
            <person name="Pinto B.J."/>
            <person name="Keating S.E."/>
            <person name="Gamble T."/>
        </authorList>
    </citation>
    <scope>NUCLEOTIDE SEQUENCE</scope>
    <source>
        <strain evidence="1">TG3544</strain>
    </source>
</reference>
<dbReference type="Proteomes" id="UP000827872">
    <property type="component" value="Linkage Group LG11"/>
</dbReference>
<sequence length="91" mass="9871">MHPGASLLSLMLCAFGTFSGARSRHADALLTEMERRDGDRFMERQNIVPFRLIYSTDQGNETQHELLSTRIGSDSGGKQVSGTSRAAGGGR</sequence>
<keyword evidence="2" id="KW-1185">Reference proteome</keyword>
<organism evidence="1 2">
    <name type="scientific">Sphaerodactylus townsendi</name>
    <dbReference type="NCBI Taxonomy" id="933632"/>
    <lineage>
        <taxon>Eukaryota</taxon>
        <taxon>Metazoa</taxon>
        <taxon>Chordata</taxon>
        <taxon>Craniata</taxon>
        <taxon>Vertebrata</taxon>
        <taxon>Euteleostomi</taxon>
        <taxon>Lepidosauria</taxon>
        <taxon>Squamata</taxon>
        <taxon>Bifurcata</taxon>
        <taxon>Gekkota</taxon>
        <taxon>Sphaerodactylidae</taxon>
        <taxon>Sphaerodactylus</taxon>
    </lineage>
</organism>